<evidence type="ECO:0000313" key="1">
    <source>
        <dbReference type="EMBL" id="PNT64288.1"/>
    </source>
</evidence>
<organism evidence="1">
    <name type="scientific">Brachypodium distachyon</name>
    <name type="common">Purple false brome</name>
    <name type="synonym">Trachynia distachya</name>
    <dbReference type="NCBI Taxonomy" id="15368"/>
    <lineage>
        <taxon>Eukaryota</taxon>
        <taxon>Viridiplantae</taxon>
        <taxon>Streptophyta</taxon>
        <taxon>Embryophyta</taxon>
        <taxon>Tracheophyta</taxon>
        <taxon>Spermatophyta</taxon>
        <taxon>Magnoliopsida</taxon>
        <taxon>Liliopsida</taxon>
        <taxon>Poales</taxon>
        <taxon>Poaceae</taxon>
        <taxon>BOP clade</taxon>
        <taxon>Pooideae</taxon>
        <taxon>Stipodae</taxon>
        <taxon>Brachypodieae</taxon>
        <taxon>Brachypodium</taxon>
    </lineage>
</organism>
<dbReference type="EMBL" id="CM000883">
    <property type="protein sequence ID" value="PNT64288.1"/>
    <property type="molecule type" value="Genomic_DNA"/>
</dbReference>
<gene>
    <name evidence="1" type="ORF">BRADI_4g27152v3</name>
</gene>
<evidence type="ECO:0000313" key="2">
    <source>
        <dbReference type="EnsemblPlants" id="PNT64288"/>
    </source>
</evidence>
<name>A0A2K2CQH0_BRADI</name>
<accession>A0A2K2CQH0</accession>
<dbReference type="AlphaFoldDB" id="A0A2K2CQH0"/>
<proteinExistence type="predicted"/>
<reference evidence="2" key="3">
    <citation type="submission" date="2018-08" db="UniProtKB">
        <authorList>
            <consortium name="EnsemblPlants"/>
        </authorList>
    </citation>
    <scope>IDENTIFICATION</scope>
    <source>
        <strain evidence="2">cv. Bd21</strain>
    </source>
</reference>
<dbReference type="EnsemblPlants" id="PNT64288">
    <property type="protein sequence ID" value="PNT64288"/>
    <property type="gene ID" value="BRADI_4g27152v3"/>
</dbReference>
<protein>
    <submittedName>
        <fullName evidence="1 2">Uncharacterized protein</fullName>
    </submittedName>
</protein>
<sequence length="72" mass="8156">MVLSLSVSDLRHVNRPWSGICLPLPKDPVKHTVSCMYSPAYCNYGESKLIPVVYSYYLSNHLLQNFLKTLPG</sequence>
<dbReference type="Gramene" id="PNT64288">
    <property type="protein sequence ID" value="PNT64288"/>
    <property type="gene ID" value="BRADI_4g27152v3"/>
</dbReference>
<reference evidence="1 2" key="1">
    <citation type="journal article" date="2010" name="Nature">
        <title>Genome sequencing and analysis of the model grass Brachypodium distachyon.</title>
        <authorList>
            <consortium name="International Brachypodium Initiative"/>
        </authorList>
    </citation>
    <scope>NUCLEOTIDE SEQUENCE [LARGE SCALE GENOMIC DNA]</scope>
    <source>
        <strain evidence="1 2">Bd21</strain>
    </source>
</reference>
<dbReference type="InParanoid" id="A0A2K2CQH0"/>
<evidence type="ECO:0000313" key="3">
    <source>
        <dbReference type="Proteomes" id="UP000008810"/>
    </source>
</evidence>
<reference evidence="1" key="2">
    <citation type="submission" date="2017-06" db="EMBL/GenBank/DDBJ databases">
        <title>WGS assembly of Brachypodium distachyon.</title>
        <authorList>
            <consortium name="The International Brachypodium Initiative"/>
            <person name="Lucas S."/>
            <person name="Harmon-Smith M."/>
            <person name="Lail K."/>
            <person name="Tice H."/>
            <person name="Grimwood J."/>
            <person name="Bruce D."/>
            <person name="Barry K."/>
            <person name="Shu S."/>
            <person name="Lindquist E."/>
            <person name="Wang M."/>
            <person name="Pitluck S."/>
            <person name="Vogel J.P."/>
            <person name="Garvin D.F."/>
            <person name="Mockler T.C."/>
            <person name="Schmutz J."/>
            <person name="Rokhsar D."/>
            <person name="Bevan M.W."/>
        </authorList>
    </citation>
    <scope>NUCLEOTIDE SEQUENCE</scope>
    <source>
        <strain evidence="1">Bd21</strain>
    </source>
</reference>
<keyword evidence="3" id="KW-1185">Reference proteome</keyword>
<dbReference type="Proteomes" id="UP000008810">
    <property type="component" value="Chromosome 4"/>
</dbReference>